<evidence type="ECO:0000313" key="2">
    <source>
        <dbReference type="Proteomes" id="UP001396334"/>
    </source>
</evidence>
<comment type="caution">
    <text evidence="1">The sequence shown here is derived from an EMBL/GenBank/DDBJ whole genome shotgun (WGS) entry which is preliminary data.</text>
</comment>
<dbReference type="EMBL" id="JBBPBN010000771">
    <property type="protein sequence ID" value="KAK8482498.1"/>
    <property type="molecule type" value="Genomic_DNA"/>
</dbReference>
<protein>
    <submittedName>
        <fullName evidence="1">Uncharacterized protein</fullName>
    </submittedName>
</protein>
<accession>A0ABR1ZP92</accession>
<gene>
    <name evidence="1" type="ORF">V6N11_063251</name>
</gene>
<organism evidence="1 2">
    <name type="scientific">Hibiscus sabdariffa</name>
    <name type="common">roselle</name>
    <dbReference type="NCBI Taxonomy" id="183260"/>
    <lineage>
        <taxon>Eukaryota</taxon>
        <taxon>Viridiplantae</taxon>
        <taxon>Streptophyta</taxon>
        <taxon>Embryophyta</taxon>
        <taxon>Tracheophyta</taxon>
        <taxon>Spermatophyta</taxon>
        <taxon>Magnoliopsida</taxon>
        <taxon>eudicotyledons</taxon>
        <taxon>Gunneridae</taxon>
        <taxon>Pentapetalae</taxon>
        <taxon>rosids</taxon>
        <taxon>malvids</taxon>
        <taxon>Malvales</taxon>
        <taxon>Malvaceae</taxon>
        <taxon>Malvoideae</taxon>
        <taxon>Hibiscus</taxon>
    </lineage>
</organism>
<proteinExistence type="predicted"/>
<sequence>MMQQLGNSTVHRLNSTCLSHLLKELRAPVGVLQSSEERLARREMNASELEDGDGAFDWPEFPLENELLEPGDIDVLMGLEFRDNRNGNGIAGIQNQCLF</sequence>
<keyword evidence="2" id="KW-1185">Reference proteome</keyword>
<dbReference type="Proteomes" id="UP001396334">
    <property type="component" value="Unassembled WGS sequence"/>
</dbReference>
<evidence type="ECO:0000313" key="1">
    <source>
        <dbReference type="EMBL" id="KAK8482498.1"/>
    </source>
</evidence>
<name>A0ABR1ZP92_9ROSI</name>
<reference evidence="1 2" key="1">
    <citation type="journal article" date="2024" name="G3 (Bethesda)">
        <title>Genome assembly of Hibiscus sabdariffa L. provides insights into metabolisms of medicinal natural products.</title>
        <authorList>
            <person name="Kim T."/>
        </authorList>
    </citation>
    <scope>NUCLEOTIDE SEQUENCE [LARGE SCALE GENOMIC DNA]</scope>
    <source>
        <strain evidence="1">TK-2024</strain>
        <tissue evidence="1">Old leaves</tissue>
    </source>
</reference>